<evidence type="ECO:0000256" key="6">
    <source>
        <dbReference type="SAM" id="MobiDB-lite"/>
    </source>
</evidence>
<dbReference type="InterPro" id="IPR011701">
    <property type="entry name" value="MFS"/>
</dbReference>
<feature type="transmembrane region" description="Helical" evidence="7">
    <location>
        <begin position="62"/>
        <end position="78"/>
    </location>
</feature>
<dbReference type="Gene3D" id="1.20.1720.10">
    <property type="entry name" value="Multidrug resistance protein D"/>
    <property type="match status" value="1"/>
</dbReference>
<dbReference type="Proteomes" id="UP000267804">
    <property type="component" value="Chromosome"/>
</dbReference>
<feature type="transmembrane region" description="Helical" evidence="7">
    <location>
        <begin position="176"/>
        <end position="199"/>
    </location>
</feature>
<dbReference type="EMBL" id="CP024087">
    <property type="protein sequence ID" value="AYF26666.1"/>
    <property type="molecule type" value="Genomic_DNA"/>
</dbReference>
<feature type="domain" description="Major facilitator superfamily (MFS) profile" evidence="8">
    <location>
        <begin position="24"/>
        <end position="461"/>
    </location>
</feature>
<evidence type="ECO:0000256" key="5">
    <source>
        <dbReference type="ARBA" id="ARBA00023136"/>
    </source>
</evidence>
<keyword evidence="4 7" id="KW-1133">Transmembrane helix</keyword>
<dbReference type="PROSITE" id="PS50850">
    <property type="entry name" value="MFS"/>
    <property type="match status" value="1"/>
</dbReference>
<feature type="transmembrane region" description="Helical" evidence="7">
    <location>
        <begin position="21"/>
        <end position="42"/>
    </location>
</feature>
<dbReference type="SUPFAM" id="SSF103473">
    <property type="entry name" value="MFS general substrate transporter"/>
    <property type="match status" value="1"/>
</dbReference>
<feature type="transmembrane region" description="Helical" evidence="7">
    <location>
        <begin position="314"/>
        <end position="336"/>
    </location>
</feature>
<proteinExistence type="predicted"/>
<evidence type="ECO:0000256" key="4">
    <source>
        <dbReference type="ARBA" id="ARBA00022989"/>
    </source>
</evidence>
<evidence type="ECO:0000256" key="3">
    <source>
        <dbReference type="ARBA" id="ARBA00022692"/>
    </source>
</evidence>
<evidence type="ECO:0000256" key="2">
    <source>
        <dbReference type="ARBA" id="ARBA00022448"/>
    </source>
</evidence>
<evidence type="ECO:0000259" key="8">
    <source>
        <dbReference type="PROSITE" id="PS50850"/>
    </source>
</evidence>
<dbReference type="PANTHER" id="PTHR42718:SF9">
    <property type="entry name" value="MAJOR FACILITATOR SUPERFAMILY MULTIDRUG TRANSPORTER MFSC"/>
    <property type="match status" value="1"/>
</dbReference>
<feature type="transmembrane region" description="Helical" evidence="7">
    <location>
        <begin position="343"/>
        <end position="361"/>
    </location>
</feature>
<evidence type="ECO:0000256" key="1">
    <source>
        <dbReference type="ARBA" id="ARBA00004651"/>
    </source>
</evidence>
<dbReference type="AlphaFoldDB" id="A0A386WE46"/>
<feature type="transmembrane region" description="Helical" evidence="7">
    <location>
        <begin position="439"/>
        <end position="458"/>
    </location>
</feature>
<organism evidence="9 10">
    <name type="scientific">Micromonospora tulbaghiae</name>
    <dbReference type="NCBI Taxonomy" id="479978"/>
    <lineage>
        <taxon>Bacteria</taxon>
        <taxon>Bacillati</taxon>
        <taxon>Actinomycetota</taxon>
        <taxon>Actinomycetes</taxon>
        <taxon>Micromonosporales</taxon>
        <taxon>Micromonosporaceae</taxon>
        <taxon>Micromonospora</taxon>
    </lineage>
</organism>
<dbReference type="Gene3D" id="1.20.1250.20">
    <property type="entry name" value="MFS general substrate transporter like domains"/>
    <property type="match status" value="1"/>
</dbReference>
<sequence length="483" mass="48280">MPPSGLSARRRRRAAVTSVRPHARIATLCFVQVLVALEYSIVNVTLPDLAARMQVGGVDLQWVLSGYAVALGAGLLAGGRLADSAGLRRVLLVGLAGFAVTSFAAAVVPTFWMLVACRVGQGAFAALATPAALAAVTTLFTGRARIRALSWWGAGASLGFAMGAVLGGVLNAAAGWRAVFVACAALSVTALVLVVRVIPPISASLTKPPDWIGAAQIGVVAASIVATCTSLARVGTRPLPVLLWFCAATAIAASVLVRRRRGTFTLVPAGFLGRRAILVANLAGAGAAAAGGSMVYFVTAFTQSALGWSPTASGLLLLPDAAAAAAGAQTAGALTARWGVARTTYLGMATIAAGMLTLAGPPVGGGAILWLVPGTCLVGYGLVLVGVVASIQASSTLGADEHGLSGGLLVTTQQFGVALGLALLSLAGQSVTGADSYRVALMAGAALAGGVCAILLSIRGRKPPEHSDPATVARDRHVGADAS</sequence>
<feature type="transmembrane region" description="Helical" evidence="7">
    <location>
        <begin position="121"/>
        <end position="142"/>
    </location>
</feature>
<feature type="transmembrane region" description="Helical" evidence="7">
    <location>
        <begin position="211"/>
        <end position="232"/>
    </location>
</feature>
<keyword evidence="5 7" id="KW-0472">Membrane</keyword>
<evidence type="ECO:0000256" key="7">
    <source>
        <dbReference type="SAM" id="Phobius"/>
    </source>
</evidence>
<dbReference type="GO" id="GO:0005886">
    <property type="term" value="C:plasma membrane"/>
    <property type="evidence" value="ECO:0007669"/>
    <property type="project" value="UniProtKB-SubCell"/>
</dbReference>
<evidence type="ECO:0000313" key="10">
    <source>
        <dbReference type="Proteomes" id="UP000267804"/>
    </source>
</evidence>
<reference evidence="9 10" key="1">
    <citation type="submission" date="2017-10" db="EMBL/GenBank/DDBJ databases">
        <title>Integration of genomic and chemical information greatly accelerates assignment of the full stereostructure of myelolactone, a potent inhibitor of myeloma from a marine-derived Micromonospora.</title>
        <authorList>
            <person name="Kim M.C."/>
            <person name="Machado H."/>
            <person name="Jensen P.R."/>
            <person name="Fenical W."/>
        </authorList>
    </citation>
    <scope>NUCLEOTIDE SEQUENCE [LARGE SCALE GENOMIC DNA]</scope>
    <source>
        <strain evidence="9 10">CNY-010</strain>
    </source>
</reference>
<gene>
    <name evidence="9" type="ORF">CSH63_04125</name>
</gene>
<dbReference type="InterPro" id="IPR036259">
    <property type="entry name" value="MFS_trans_sf"/>
</dbReference>
<dbReference type="InterPro" id="IPR001958">
    <property type="entry name" value="Tet-R_TetA/multi-R_MdtG-like"/>
</dbReference>
<dbReference type="KEGG" id="mtua:CSH63_04125"/>
<accession>A0A386WE46</accession>
<dbReference type="InterPro" id="IPR020846">
    <property type="entry name" value="MFS_dom"/>
</dbReference>
<feature type="transmembrane region" description="Helical" evidence="7">
    <location>
        <begin position="90"/>
        <end position="115"/>
    </location>
</feature>
<feature type="transmembrane region" description="Helical" evidence="7">
    <location>
        <begin position="403"/>
        <end position="427"/>
    </location>
</feature>
<dbReference type="PANTHER" id="PTHR42718">
    <property type="entry name" value="MAJOR FACILITATOR SUPERFAMILY MULTIDRUG TRANSPORTER MFSC"/>
    <property type="match status" value="1"/>
</dbReference>
<keyword evidence="2" id="KW-0813">Transport</keyword>
<protein>
    <recommendedName>
        <fullName evidence="8">Major facilitator superfamily (MFS) profile domain-containing protein</fullName>
    </recommendedName>
</protein>
<keyword evidence="3 7" id="KW-0812">Transmembrane</keyword>
<comment type="subcellular location">
    <subcellularLocation>
        <location evidence="1">Cell membrane</location>
        <topology evidence="1">Multi-pass membrane protein</topology>
    </subcellularLocation>
</comment>
<name>A0A386WE46_9ACTN</name>
<dbReference type="PRINTS" id="PR01035">
    <property type="entry name" value="TCRTETA"/>
</dbReference>
<feature type="region of interest" description="Disordered" evidence="6">
    <location>
        <begin position="462"/>
        <end position="483"/>
    </location>
</feature>
<feature type="transmembrane region" description="Helical" evidence="7">
    <location>
        <begin position="238"/>
        <end position="257"/>
    </location>
</feature>
<feature type="transmembrane region" description="Helical" evidence="7">
    <location>
        <begin position="367"/>
        <end position="391"/>
    </location>
</feature>
<evidence type="ECO:0000313" key="9">
    <source>
        <dbReference type="EMBL" id="AYF26666.1"/>
    </source>
</evidence>
<dbReference type="Pfam" id="PF07690">
    <property type="entry name" value="MFS_1"/>
    <property type="match status" value="1"/>
</dbReference>
<dbReference type="GO" id="GO:0022857">
    <property type="term" value="F:transmembrane transporter activity"/>
    <property type="evidence" value="ECO:0007669"/>
    <property type="project" value="InterPro"/>
</dbReference>
<feature type="transmembrane region" description="Helical" evidence="7">
    <location>
        <begin position="278"/>
        <end position="302"/>
    </location>
</feature>
<feature type="transmembrane region" description="Helical" evidence="7">
    <location>
        <begin position="149"/>
        <end position="170"/>
    </location>
</feature>